<dbReference type="InterPro" id="IPR008984">
    <property type="entry name" value="SMAD_FHA_dom_sf"/>
</dbReference>
<sequence length="853" mass="93571">MGAMSAAASWAAEDDVLLKNAVEAGASLESLAKGAVCFSRKFTLQELQERWSLLLYDSETSAQASTLIVKYKTEVSTSNPDKAHKLFYSRAKHLSLRKRKIECVKNQYYAMRKRVCHEPCLASDFGYVITPCSCPVGSDCVCDGLLDLLEGHHLVQNVNPAADVVNGCGHTGESYSDGQHVHAKDNEHYKFHKGHDKAAGGVIFDGNTNCESVNGCSDVGKLYGYDYMPKNIQSSERNAASPNLSDVHDYVQLWQPPLCEKAANGMTGLEALLTTNQDGIKQTQFSGNNNERLQEPGSLQAISQRWCSQATSTPAWKKFQGVNSPDMLTDMHHKEKEILTFSDDKRKETKVNMENGMSGSGLDNATESKPMGSCLKNASQSEDFELLNSWNILDSSLDSNLEDLGDRHANVILKDISDGHLLDLPHVSSACGNNTGPIHKKHDVADISGTDTVCTSEVPFRGCDIVCILNTEDPEIPCNDVIFIPGPVASISTCDQNSQHNMHLVSTKPIPPLHAADLNHTDLLSDVQPLLIPTKLEPYTTSVAINESCTLRSKPSVMHVDFSANNTNTCTSTSHSAAEFVKLSTCGLVQHDAFGNSGNVALDEFIGVPDEMNSKFPDEPGISCEATTLGSTPLHALPDAEFLNPITSTSGQAGGGSDSEDSVPNYFDIEALILDQDLIPWDQESDFIQPEVSRFQSLESRKDLVRLEQGARSYMNRSIMSHGAFAVLYGQHLKYYIKDPEVTLGRETAEDHVDINLGKEGKANKISRKQAIIKMDEGGSFHICNIGKCAIFVNSTEVPSNKRVYLISDALLQIRDMKFIFHINQDAVRQQIVRTRRGTSQGENTAFDWDQKP</sequence>
<dbReference type="SMART" id="SM00240">
    <property type="entry name" value="FHA"/>
    <property type="match status" value="1"/>
</dbReference>
<organism evidence="2 3">
    <name type="scientific">Oryza meyeriana var. granulata</name>
    <dbReference type="NCBI Taxonomy" id="110450"/>
    <lineage>
        <taxon>Eukaryota</taxon>
        <taxon>Viridiplantae</taxon>
        <taxon>Streptophyta</taxon>
        <taxon>Embryophyta</taxon>
        <taxon>Tracheophyta</taxon>
        <taxon>Spermatophyta</taxon>
        <taxon>Magnoliopsida</taxon>
        <taxon>Liliopsida</taxon>
        <taxon>Poales</taxon>
        <taxon>Poaceae</taxon>
        <taxon>BOP clade</taxon>
        <taxon>Oryzoideae</taxon>
        <taxon>Oryzeae</taxon>
        <taxon>Oryzinae</taxon>
        <taxon>Oryza</taxon>
        <taxon>Oryza meyeriana</taxon>
    </lineage>
</organism>
<proteinExistence type="predicted"/>
<reference evidence="2 3" key="1">
    <citation type="submission" date="2019-11" db="EMBL/GenBank/DDBJ databases">
        <title>Whole genome sequence of Oryza granulata.</title>
        <authorList>
            <person name="Li W."/>
        </authorList>
    </citation>
    <scope>NUCLEOTIDE SEQUENCE [LARGE SCALE GENOMIC DNA]</scope>
    <source>
        <strain evidence="3">cv. Menghai</strain>
        <tissue evidence="2">Leaf</tissue>
    </source>
</reference>
<dbReference type="Pfam" id="PF00498">
    <property type="entry name" value="FHA"/>
    <property type="match status" value="1"/>
</dbReference>
<dbReference type="SUPFAM" id="SSF49879">
    <property type="entry name" value="SMAD/FHA domain"/>
    <property type="match status" value="1"/>
</dbReference>
<dbReference type="PANTHER" id="PTHR13233">
    <property type="entry name" value="MICROSPHERULE PROTEIN 1"/>
    <property type="match status" value="1"/>
</dbReference>
<keyword evidence="3" id="KW-1185">Reference proteome</keyword>
<dbReference type="PANTHER" id="PTHR13233:SF20">
    <property type="entry name" value="OS07G0190900 PROTEIN"/>
    <property type="match status" value="1"/>
</dbReference>
<dbReference type="Proteomes" id="UP000479710">
    <property type="component" value="Unassembled WGS sequence"/>
</dbReference>
<dbReference type="OrthoDB" id="10262769at2759"/>
<protein>
    <recommendedName>
        <fullName evidence="1">FHA domain-containing protein</fullName>
    </recommendedName>
</protein>
<dbReference type="CDD" id="cd22687">
    <property type="entry name" value="FHA_MCRS1"/>
    <property type="match status" value="1"/>
</dbReference>
<dbReference type="GO" id="GO:0002151">
    <property type="term" value="F:G-quadruplex RNA binding"/>
    <property type="evidence" value="ECO:0007669"/>
    <property type="project" value="InterPro"/>
</dbReference>
<dbReference type="Pfam" id="PF13325">
    <property type="entry name" value="MCRS_N"/>
    <property type="match status" value="1"/>
</dbReference>
<dbReference type="InterPro" id="IPR000253">
    <property type="entry name" value="FHA_dom"/>
</dbReference>
<dbReference type="Gene3D" id="2.60.200.20">
    <property type="match status" value="1"/>
</dbReference>
<dbReference type="GO" id="GO:0044545">
    <property type="term" value="C:NSL complex"/>
    <property type="evidence" value="ECO:0007669"/>
    <property type="project" value="TreeGrafter"/>
</dbReference>
<accession>A0A6G1D9P2</accession>
<evidence type="ECO:0000259" key="1">
    <source>
        <dbReference type="PROSITE" id="PS50006"/>
    </source>
</evidence>
<dbReference type="FunFam" id="2.60.200.20:FF:000037">
    <property type="entry name" value="FHA domain containing protein"/>
    <property type="match status" value="1"/>
</dbReference>
<evidence type="ECO:0000313" key="2">
    <source>
        <dbReference type="EMBL" id="KAF0908854.1"/>
    </source>
</evidence>
<dbReference type="PROSITE" id="PS50006">
    <property type="entry name" value="FHA_DOMAIN"/>
    <property type="match status" value="1"/>
</dbReference>
<evidence type="ECO:0000313" key="3">
    <source>
        <dbReference type="Proteomes" id="UP000479710"/>
    </source>
</evidence>
<feature type="domain" description="FHA" evidence="1">
    <location>
        <begin position="742"/>
        <end position="798"/>
    </location>
</feature>
<gene>
    <name evidence="2" type="ORF">E2562_028738</name>
</gene>
<name>A0A6G1D9P2_9ORYZ</name>
<dbReference type="AlphaFoldDB" id="A0A6G1D9P2"/>
<comment type="caution">
    <text evidence="2">The sequence shown here is derived from an EMBL/GenBank/DDBJ whole genome shotgun (WGS) entry which is preliminary data.</text>
</comment>
<dbReference type="EMBL" id="SPHZ02000007">
    <property type="protein sequence ID" value="KAF0908854.1"/>
    <property type="molecule type" value="Genomic_DNA"/>
</dbReference>
<dbReference type="InterPro" id="IPR025999">
    <property type="entry name" value="MCRS_N"/>
</dbReference>
<dbReference type="GO" id="GO:0031011">
    <property type="term" value="C:Ino80 complex"/>
    <property type="evidence" value="ECO:0007669"/>
    <property type="project" value="InterPro"/>
</dbReference>
<dbReference type="InterPro" id="IPR037912">
    <property type="entry name" value="MCRS1"/>
</dbReference>
<dbReference type="GO" id="GO:0045944">
    <property type="term" value="P:positive regulation of transcription by RNA polymerase II"/>
    <property type="evidence" value="ECO:0007669"/>
    <property type="project" value="TreeGrafter"/>
</dbReference>
<dbReference type="GO" id="GO:0071339">
    <property type="term" value="C:MLL1 complex"/>
    <property type="evidence" value="ECO:0007669"/>
    <property type="project" value="InterPro"/>
</dbReference>